<name>Q727Z5_NITV2</name>
<proteinExistence type="predicted"/>
<dbReference type="EnsemblBacteria" id="AAS97181">
    <property type="protein sequence ID" value="AAS97181"/>
    <property type="gene ID" value="DVU_2709"/>
</dbReference>
<dbReference type="PaxDb" id="882-DVU_2709"/>
<evidence type="ECO:0000313" key="1">
    <source>
        <dbReference type="EMBL" id="AAS97181.1"/>
    </source>
</evidence>
<dbReference type="KEGG" id="dvu:DVU_2709"/>
<gene>
    <name evidence="1" type="ordered locus">DVU_2709</name>
</gene>
<evidence type="ECO:0000313" key="2">
    <source>
        <dbReference type="Proteomes" id="UP000002194"/>
    </source>
</evidence>
<reference evidence="1 2" key="1">
    <citation type="journal article" date="2004" name="Nat. Biotechnol.">
        <title>The genome sequence of the anaerobic, sulfate-reducing bacterium Desulfovibrio vulgaris Hildenborough.</title>
        <authorList>
            <person name="Heidelberg J.F."/>
            <person name="Seshadri R."/>
            <person name="Haveman S.A."/>
            <person name="Hemme C.L."/>
            <person name="Paulsen I.T."/>
            <person name="Kolonay J.F."/>
            <person name="Eisen J.A."/>
            <person name="Ward N."/>
            <person name="Methe B."/>
            <person name="Brinkac L.M."/>
            <person name="Daugherty S.C."/>
            <person name="Deboy R.T."/>
            <person name="Dodson R.J."/>
            <person name="Durkin A.S."/>
            <person name="Madupu R."/>
            <person name="Nelson W.C."/>
            <person name="Sullivan S.A."/>
            <person name="Fouts D."/>
            <person name="Haft D.H."/>
            <person name="Selengut J."/>
            <person name="Peterson J.D."/>
            <person name="Davidsen T.M."/>
            <person name="Zafar N."/>
            <person name="Zhou L."/>
            <person name="Radune D."/>
            <person name="Dimitrov G."/>
            <person name="Hance M."/>
            <person name="Tran K."/>
            <person name="Khouri H."/>
            <person name="Gill J."/>
            <person name="Utterback T.R."/>
            <person name="Feldblyum T.V."/>
            <person name="Wall J.D."/>
            <person name="Voordouw G."/>
            <person name="Fraser C.M."/>
        </authorList>
    </citation>
    <scope>NUCLEOTIDE SEQUENCE [LARGE SCALE GENOMIC DNA]</scope>
    <source>
        <strain evidence="2">ATCC 29579 / DSM 644 / NCIMB 8303 / VKM B-1760 / Hildenborough</strain>
    </source>
</reference>
<dbReference type="Proteomes" id="UP000002194">
    <property type="component" value="Chromosome"/>
</dbReference>
<organism evidence="1 2">
    <name type="scientific">Nitratidesulfovibrio vulgaris (strain ATCC 29579 / DSM 644 / CCUG 34227 / NCIMB 8303 / VKM B-1760 / Hildenborough)</name>
    <name type="common">Desulfovibrio vulgaris</name>
    <dbReference type="NCBI Taxonomy" id="882"/>
    <lineage>
        <taxon>Bacteria</taxon>
        <taxon>Pseudomonadati</taxon>
        <taxon>Thermodesulfobacteriota</taxon>
        <taxon>Desulfovibrionia</taxon>
        <taxon>Desulfovibrionales</taxon>
        <taxon>Desulfovibrionaceae</taxon>
        <taxon>Nitratidesulfovibrio</taxon>
    </lineage>
</organism>
<dbReference type="EMBL" id="AE017285">
    <property type="protein sequence ID" value="AAS97181.1"/>
    <property type="molecule type" value="Genomic_DNA"/>
</dbReference>
<dbReference type="AlphaFoldDB" id="Q727Z5"/>
<keyword evidence="2" id="KW-1185">Reference proteome</keyword>
<accession>Q727Z5</accession>
<sequence>MGKAPCVKTNAALTGIKRLPDIMACRRNLPRKVNRCQRKSFKKILVMQLFLL</sequence>
<protein>
    <submittedName>
        <fullName evidence="1">Uncharacterized protein</fullName>
    </submittedName>
</protein>
<dbReference type="STRING" id="882.DVU_2709"/>
<dbReference type="HOGENOM" id="CLU_3079254_0_0_7"/>